<dbReference type="RefSeq" id="WP_047251780.1">
    <property type="nucleotide sequence ID" value="NZ_CP011367.1"/>
</dbReference>
<organism evidence="12 13">
    <name type="scientific">Thioalkalivibrio versutus</name>
    <dbReference type="NCBI Taxonomy" id="106634"/>
    <lineage>
        <taxon>Bacteria</taxon>
        <taxon>Pseudomonadati</taxon>
        <taxon>Pseudomonadota</taxon>
        <taxon>Gammaproteobacteria</taxon>
        <taxon>Chromatiales</taxon>
        <taxon>Ectothiorhodospiraceae</taxon>
        <taxon>Thioalkalivibrio</taxon>
    </lineage>
</organism>
<dbReference type="KEGG" id="tvr:TVD_12955"/>
<proteinExistence type="predicted"/>
<dbReference type="Gene3D" id="2.40.160.10">
    <property type="entry name" value="Porin"/>
    <property type="match status" value="1"/>
</dbReference>
<keyword evidence="9" id="KW-0472">Membrane</keyword>
<keyword evidence="7" id="KW-0406">Ion transport</keyword>
<evidence type="ECO:0000256" key="10">
    <source>
        <dbReference type="ARBA" id="ARBA00023237"/>
    </source>
</evidence>
<dbReference type="GO" id="GO:0034220">
    <property type="term" value="P:monoatomic ion transmembrane transport"/>
    <property type="evidence" value="ECO:0007669"/>
    <property type="project" value="InterPro"/>
</dbReference>
<evidence type="ECO:0000256" key="8">
    <source>
        <dbReference type="ARBA" id="ARBA00023114"/>
    </source>
</evidence>
<evidence type="ECO:0000256" key="3">
    <source>
        <dbReference type="ARBA" id="ARBA00022448"/>
    </source>
</evidence>
<dbReference type="PANTHER" id="PTHR34501">
    <property type="entry name" value="PROTEIN YDDL-RELATED"/>
    <property type="match status" value="1"/>
</dbReference>
<dbReference type="GO" id="GO:0046930">
    <property type="term" value="C:pore complex"/>
    <property type="evidence" value="ECO:0007669"/>
    <property type="project" value="UniProtKB-KW"/>
</dbReference>
<evidence type="ECO:0000259" key="11">
    <source>
        <dbReference type="Pfam" id="PF13609"/>
    </source>
</evidence>
<keyword evidence="5" id="KW-0812">Transmembrane</keyword>
<evidence type="ECO:0000256" key="7">
    <source>
        <dbReference type="ARBA" id="ARBA00023065"/>
    </source>
</evidence>
<dbReference type="Proteomes" id="UP000064201">
    <property type="component" value="Chromosome"/>
</dbReference>
<keyword evidence="4" id="KW-1134">Transmembrane beta strand</keyword>
<evidence type="ECO:0000313" key="12">
    <source>
        <dbReference type="EMBL" id="AKJ96209.1"/>
    </source>
</evidence>
<gene>
    <name evidence="12" type="ORF">TVD_12955</name>
</gene>
<evidence type="ECO:0000313" key="13">
    <source>
        <dbReference type="Proteomes" id="UP000064201"/>
    </source>
</evidence>
<sequence length="349" mass="38342">MNRKHLLTSLIAAGLVVPALATADWTLYGRAHLSADILDDGAEYNEFNVSSNSSRLGFKGEREFREQLVGMFQIEQQIDFDTNGTNFATRDTFVGLKGSEWGMLRIGKFDTPFKRARGPANFFGDQVGDMRNLTRTNAHGRYDERFNNSIHYQTPSFGGLTWNIQYSNETSDATTGDGAENKAYSTSLNLSMGDLTGALAYEKQENGANDPDAWRLAVGYRITPAFRVGAFYQNSEVDNTRTVGGNLVTPDIEADVYGLGGQFRLTPSMYLNGHVFQLDSDLDDADATMYALGLEYRLDSDLRFYGNIAMVDNDDASALTPWGAARSAGPGGTEGENATALSIGMRYDF</sequence>
<feature type="domain" description="Porin" evidence="11">
    <location>
        <begin position="14"/>
        <end position="315"/>
    </location>
</feature>
<reference evidence="12 13" key="1">
    <citation type="submission" date="2015-04" db="EMBL/GenBank/DDBJ databases">
        <title>Complete Sequence for the Genome of the Thioalkalivibrio versutus D301.</title>
        <authorList>
            <person name="Mu T."/>
            <person name="Zhou J."/>
            <person name="Xu X."/>
        </authorList>
    </citation>
    <scope>NUCLEOTIDE SEQUENCE [LARGE SCALE GENOMIC DNA]</scope>
    <source>
        <strain evidence="12 13">D301</strain>
    </source>
</reference>
<keyword evidence="6" id="KW-0732">Signal</keyword>
<keyword evidence="8" id="KW-0626">Porin</keyword>
<dbReference type="InterPro" id="IPR023614">
    <property type="entry name" value="Porin_dom_sf"/>
</dbReference>
<evidence type="ECO:0000256" key="2">
    <source>
        <dbReference type="ARBA" id="ARBA00011233"/>
    </source>
</evidence>
<dbReference type="PRINTS" id="PR00184">
    <property type="entry name" value="NEISSPPORIN"/>
</dbReference>
<dbReference type="GO" id="GO:0015288">
    <property type="term" value="F:porin activity"/>
    <property type="evidence" value="ECO:0007669"/>
    <property type="project" value="UniProtKB-KW"/>
</dbReference>
<dbReference type="GO" id="GO:0009279">
    <property type="term" value="C:cell outer membrane"/>
    <property type="evidence" value="ECO:0007669"/>
    <property type="project" value="UniProtKB-SubCell"/>
</dbReference>
<dbReference type="InterPro" id="IPR001702">
    <property type="entry name" value="Porin_Gram-ve"/>
</dbReference>
<dbReference type="EMBL" id="CP011367">
    <property type="protein sequence ID" value="AKJ96209.1"/>
    <property type="molecule type" value="Genomic_DNA"/>
</dbReference>
<evidence type="ECO:0000256" key="1">
    <source>
        <dbReference type="ARBA" id="ARBA00004571"/>
    </source>
</evidence>
<dbReference type="SUPFAM" id="SSF56935">
    <property type="entry name" value="Porins"/>
    <property type="match status" value="1"/>
</dbReference>
<dbReference type="PANTHER" id="PTHR34501:SF9">
    <property type="entry name" value="MAJOR OUTER MEMBRANE PROTEIN P.IA"/>
    <property type="match status" value="1"/>
</dbReference>
<evidence type="ECO:0000256" key="4">
    <source>
        <dbReference type="ARBA" id="ARBA00022452"/>
    </source>
</evidence>
<comment type="subcellular location">
    <subcellularLocation>
        <location evidence="1">Cell outer membrane</location>
        <topology evidence="1">Multi-pass membrane protein</topology>
    </subcellularLocation>
</comment>
<comment type="subunit">
    <text evidence="2">Homotrimer.</text>
</comment>
<keyword evidence="3" id="KW-0813">Transport</keyword>
<accession>A0A0G3G772</accession>
<dbReference type="InterPro" id="IPR050298">
    <property type="entry name" value="Gram-neg_bact_OMP"/>
</dbReference>
<dbReference type="Pfam" id="PF13609">
    <property type="entry name" value="Porin_4"/>
    <property type="match status" value="1"/>
</dbReference>
<evidence type="ECO:0000256" key="9">
    <source>
        <dbReference type="ARBA" id="ARBA00023136"/>
    </source>
</evidence>
<dbReference type="AlphaFoldDB" id="A0A0G3G772"/>
<name>A0A0G3G772_9GAMM</name>
<dbReference type="OrthoDB" id="8173690at2"/>
<dbReference type="PATRIC" id="fig|106634.4.peg.2642"/>
<dbReference type="STRING" id="106634.TVD_12955"/>
<dbReference type="CDD" id="cd00342">
    <property type="entry name" value="gram_neg_porins"/>
    <property type="match status" value="1"/>
</dbReference>
<dbReference type="InterPro" id="IPR002299">
    <property type="entry name" value="Porin_Neis"/>
</dbReference>
<protein>
    <submittedName>
        <fullName evidence="12">Porin</fullName>
    </submittedName>
</protein>
<evidence type="ECO:0000256" key="6">
    <source>
        <dbReference type="ARBA" id="ARBA00022729"/>
    </source>
</evidence>
<keyword evidence="10" id="KW-0998">Cell outer membrane</keyword>
<dbReference type="InterPro" id="IPR033900">
    <property type="entry name" value="Gram_neg_porin_domain"/>
</dbReference>
<dbReference type="PRINTS" id="PR00182">
    <property type="entry name" value="ECOLNEIPORIN"/>
</dbReference>
<keyword evidence="13" id="KW-1185">Reference proteome</keyword>
<evidence type="ECO:0000256" key="5">
    <source>
        <dbReference type="ARBA" id="ARBA00022692"/>
    </source>
</evidence>